<dbReference type="InterPro" id="IPR001638">
    <property type="entry name" value="Solute-binding_3/MltF_N"/>
</dbReference>
<accession>A0ABQ5YP60</accession>
<dbReference type="Pfam" id="PF13379">
    <property type="entry name" value="NMT1_2"/>
    <property type="match status" value="1"/>
</dbReference>
<keyword evidence="5" id="KW-1185">Reference proteome</keyword>
<evidence type="ECO:0000313" key="4">
    <source>
        <dbReference type="EMBL" id="GLR26364.1"/>
    </source>
</evidence>
<proteinExistence type="inferred from homology"/>
<reference evidence="5" key="1">
    <citation type="journal article" date="2019" name="Int. J. Syst. Evol. Microbiol.">
        <title>The Global Catalogue of Microorganisms (GCM) 10K type strain sequencing project: providing services to taxonomists for standard genome sequencing and annotation.</title>
        <authorList>
            <consortium name="The Broad Institute Genomics Platform"/>
            <consortium name="The Broad Institute Genome Sequencing Center for Infectious Disease"/>
            <person name="Wu L."/>
            <person name="Ma J."/>
        </authorList>
    </citation>
    <scope>NUCLEOTIDE SEQUENCE [LARGE SCALE GENOMIC DNA]</scope>
    <source>
        <strain evidence="5">NBRC 105857</strain>
    </source>
</reference>
<gene>
    <name evidence="4" type="ORF">GCM10007875_14540</name>
</gene>
<protein>
    <submittedName>
        <fullName evidence="4">ABC transporter substrate-binding protein</fullName>
    </submittedName>
</protein>
<evidence type="ECO:0000256" key="1">
    <source>
        <dbReference type="ARBA" id="ARBA00010742"/>
    </source>
</evidence>
<evidence type="ECO:0000259" key="3">
    <source>
        <dbReference type="SMART" id="SM00062"/>
    </source>
</evidence>
<feature type="domain" description="Solute-binding protein family 3/N-terminal" evidence="3">
    <location>
        <begin position="38"/>
        <end position="275"/>
    </location>
</feature>
<sequence>MMNQGTFKGEVHGKLHKLGVISTLFVACALSWSAHAETVTVGIGTQNTTTNTVTGGIVLKEMGFLDKELAKVPKFKNTQFKIEWQNFTSGPPVTNGMIANTLQIGMMGDYPLLVNGATFQNGNETKSRLIAMIAYNKDGSGNGIVVHKDSPYYELADLKGKKISVPFGSAAHGMLLKALEDHGYKPEDFQLSSQSPEVGTSSLQEKRIDAHADFVPFADLLPFRGFARKIFDGAETKVPTFHGVVVREDFAKKYPEFVVAYIKALMDANDWVHKNPALAAEKIEQWTHIEKEVVYLYLGPGGVHTLDPTIKPKWIETVKYDHGVLDRMGRVKPLDADAWADESYVKEAFKQKGLDYDKQKASFSNYEISGTDPLCGGKITEPRKAGEVWIAGGKITAYKSANCALAATKKATAAGQKVGVTYVYDDTLKIKMFADKAYYAIKTDGKTPDITPFLLKKDAQAYASANGAKFALYDEALAAAKAGR</sequence>
<dbReference type="SMART" id="SM00062">
    <property type="entry name" value="PBPb"/>
    <property type="match status" value="1"/>
</dbReference>
<dbReference type="PANTHER" id="PTHR30024">
    <property type="entry name" value="ALIPHATIC SULFONATES-BINDING PROTEIN-RELATED"/>
    <property type="match status" value="1"/>
</dbReference>
<organism evidence="4 5">
    <name type="scientific">Limnobacter litoralis</name>
    <dbReference type="NCBI Taxonomy" id="481366"/>
    <lineage>
        <taxon>Bacteria</taxon>
        <taxon>Pseudomonadati</taxon>
        <taxon>Pseudomonadota</taxon>
        <taxon>Betaproteobacteria</taxon>
        <taxon>Burkholderiales</taxon>
        <taxon>Burkholderiaceae</taxon>
        <taxon>Limnobacter</taxon>
    </lineage>
</organism>
<dbReference type="SUPFAM" id="SSF160387">
    <property type="entry name" value="NosL/MerB-like"/>
    <property type="match status" value="1"/>
</dbReference>
<name>A0ABQ5YP60_9BURK</name>
<comment type="caution">
    <text evidence="4">The sequence shown here is derived from an EMBL/GenBank/DDBJ whole genome shotgun (WGS) entry which is preliminary data.</text>
</comment>
<evidence type="ECO:0000256" key="2">
    <source>
        <dbReference type="SAM" id="SignalP"/>
    </source>
</evidence>
<dbReference type="EMBL" id="BSOJ01000015">
    <property type="protein sequence ID" value="GLR26364.1"/>
    <property type="molecule type" value="Genomic_DNA"/>
</dbReference>
<dbReference type="Gene3D" id="3.40.190.10">
    <property type="entry name" value="Periplasmic binding protein-like II"/>
    <property type="match status" value="2"/>
</dbReference>
<feature type="chain" id="PRO_5045119699" evidence="2">
    <location>
        <begin position="37"/>
        <end position="484"/>
    </location>
</feature>
<dbReference type="SUPFAM" id="SSF53850">
    <property type="entry name" value="Periplasmic binding protein-like II"/>
    <property type="match status" value="1"/>
</dbReference>
<keyword evidence="2" id="KW-0732">Signal</keyword>
<evidence type="ECO:0000313" key="5">
    <source>
        <dbReference type="Proteomes" id="UP001156664"/>
    </source>
</evidence>
<dbReference type="Proteomes" id="UP001156664">
    <property type="component" value="Unassembled WGS sequence"/>
</dbReference>
<dbReference type="PANTHER" id="PTHR30024:SF45">
    <property type="entry name" value="ABC TRANSPORTER SUBSTRATE-BINDING PROTEIN"/>
    <property type="match status" value="1"/>
</dbReference>
<comment type="similarity">
    <text evidence="1">Belongs to the bacterial solute-binding protein SsuA/TauA family.</text>
</comment>
<feature type="signal peptide" evidence="2">
    <location>
        <begin position="1"/>
        <end position="36"/>
    </location>
</feature>
<dbReference type="RefSeq" id="WP_284280933.1">
    <property type="nucleotide sequence ID" value="NZ_BSOJ01000015.1"/>
</dbReference>